<dbReference type="Pfam" id="PF14281">
    <property type="entry name" value="PDDEXK_4"/>
    <property type="match status" value="1"/>
</dbReference>
<keyword evidence="2" id="KW-1185">Reference proteome</keyword>
<organism evidence="1 2">
    <name type="scientific">Hymenobacter sublimis</name>
    <dbReference type="NCBI Taxonomy" id="2933777"/>
    <lineage>
        <taxon>Bacteria</taxon>
        <taxon>Pseudomonadati</taxon>
        <taxon>Bacteroidota</taxon>
        <taxon>Cytophagia</taxon>
        <taxon>Cytophagales</taxon>
        <taxon>Hymenobacteraceae</taxon>
        <taxon>Hymenobacter</taxon>
    </lineage>
</organism>
<reference evidence="1 2" key="1">
    <citation type="submission" date="2022-04" db="EMBL/GenBank/DDBJ databases">
        <title>Hymenobacter sp. isolated from the air.</title>
        <authorList>
            <person name="Won M."/>
            <person name="Lee C.-M."/>
            <person name="Woen H.-Y."/>
            <person name="Kwon S.-W."/>
        </authorList>
    </citation>
    <scope>NUCLEOTIDE SEQUENCE [LARGE SCALE GENOMIC DNA]</scope>
    <source>
        <strain evidence="2">5516 S-25</strain>
    </source>
</reference>
<dbReference type="InterPro" id="IPR029470">
    <property type="entry name" value="PDDEXK_4"/>
</dbReference>
<dbReference type="RefSeq" id="WP_247976262.1">
    <property type="nucleotide sequence ID" value="NZ_CP095848.1"/>
</dbReference>
<evidence type="ECO:0000313" key="1">
    <source>
        <dbReference type="EMBL" id="UPL50222.1"/>
    </source>
</evidence>
<evidence type="ECO:0000313" key="2">
    <source>
        <dbReference type="Proteomes" id="UP000829647"/>
    </source>
</evidence>
<name>A0ABY4JEL0_9BACT</name>
<protein>
    <submittedName>
        <fullName evidence="1">PD-(D/E)XK nuclease family protein</fullName>
    </submittedName>
</protein>
<proteinExistence type="predicted"/>
<dbReference type="EMBL" id="CP095848">
    <property type="protein sequence ID" value="UPL50222.1"/>
    <property type="molecule type" value="Genomic_DNA"/>
</dbReference>
<accession>A0ABY4JEL0</accession>
<dbReference type="Proteomes" id="UP000829647">
    <property type="component" value="Chromosome"/>
</dbReference>
<sequence length="345" mass="39375">MTLFERLYRYREKEGKHERENYLTELLAAVLERNPALCLRLCEYAGLSVPANTKFSIRTQVSYVEGQPDIVLESAANGVFLLIECKLEAGEGHEQLKRYQRILVSSSAQHKRIIFLTKYFESPNDTSVSCLRWYQLFSFLAPLPAGDLLTAFTQYLTLHQLHKPMNFLPADLVALEQIQSTIAKMDEVLSPLEWLFREYLGGTGQYTKTRTAKLAEGWYGYWRYIGSSRFSAGFQFAAGEMPWCFIEVESWNCAAEPTATGPNANKVQQALRESWGISAEKLTYLSITKAVTSFTSNEDDGVVAMREWFKTHFEQMNAVLKQHEYFWKGVPEAVIPLEGDPALLQ</sequence>
<gene>
    <name evidence="1" type="ORF">MWH26_04765</name>
</gene>